<dbReference type="GO" id="GO:0003700">
    <property type="term" value="F:DNA-binding transcription factor activity"/>
    <property type="evidence" value="ECO:0007669"/>
    <property type="project" value="InterPro"/>
</dbReference>
<reference evidence="3 4" key="1">
    <citation type="submission" date="2019-02" db="EMBL/GenBank/DDBJ databases">
        <title>Deep-cultivation of Planctomycetes and their phenomic and genomic characterization uncovers novel biology.</title>
        <authorList>
            <person name="Wiegand S."/>
            <person name="Jogler M."/>
            <person name="Boedeker C."/>
            <person name="Pinto D."/>
            <person name="Vollmers J."/>
            <person name="Rivas-Marin E."/>
            <person name="Kohn T."/>
            <person name="Peeters S.H."/>
            <person name="Heuer A."/>
            <person name="Rast P."/>
            <person name="Oberbeckmann S."/>
            <person name="Bunk B."/>
            <person name="Jeske O."/>
            <person name="Meyerdierks A."/>
            <person name="Storesund J.E."/>
            <person name="Kallscheuer N."/>
            <person name="Luecker S."/>
            <person name="Lage O.M."/>
            <person name="Pohl T."/>
            <person name="Merkel B.J."/>
            <person name="Hornburger P."/>
            <person name="Mueller R.-W."/>
            <person name="Bruemmer F."/>
            <person name="Labrenz M."/>
            <person name="Spormann A.M."/>
            <person name="Op den Camp H."/>
            <person name="Overmann J."/>
            <person name="Amann R."/>
            <person name="Jetten M.S.M."/>
            <person name="Mascher T."/>
            <person name="Medema M.H."/>
            <person name="Devos D.P."/>
            <person name="Kaster A.-K."/>
            <person name="Ovreas L."/>
            <person name="Rohde M."/>
            <person name="Galperin M.Y."/>
            <person name="Jogler C."/>
        </authorList>
    </citation>
    <scope>NUCLEOTIDE SEQUENCE [LARGE SCALE GENOMIC DNA]</scope>
    <source>
        <strain evidence="3 4">ElP</strain>
    </source>
</reference>
<dbReference type="Pfam" id="PF00196">
    <property type="entry name" value="GerE"/>
    <property type="match status" value="1"/>
</dbReference>
<evidence type="ECO:0000313" key="4">
    <source>
        <dbReference type="Proteomes" id="UP000317835"/>
    </source>
</evidence>
<dbReference type="AlphaFoldDB" id="A0A518H5A6"/>
<feature type="domain" description="HTH luxR-type" evidence="2">
    <location>
        <begin position="213"/>
        <end position="265"/>
    </location>
</feature>
<sequence>MSEQDQRKASRAYRPGVEGLEALRLFSGLVGAPFAIPAEHGEWSSSALDLDLDAPGAIDPGVEIDAWDAAIDLASPSELLSPEPGPPAGTAADPEAIRGGLSQLDRYLSRTWARAGLPPQKHDDCTQAVYLSLLKQLSRPGFDELMVAVGVFGIREVFSRERGEGTVFFRAIDATKKRAQRERKLRSLDDGPDNPSAPLRERDWVDALSEAIDRALSPREAELIRATLAGETPAEIAERWGVAPKTVSNEKTRAYHKLRDFLTDGEPHS</sequence>
<dbReference type="InterPro" id="IPR036388">
    <property type="entry name" value="WH-like_DNA-bd_sf"/>
</dbReference>
<dbReference type="NCBIfam" id="TIGR02937">
    <property type="entry name" value="sigma70-ECF"/>
    <property type="match status" value="1"/>
</dbReference>
<dbReference type="Proteomes" id="UP000317835">
    <property type="component" value="Chromosome"/>
</dbReference>
<name>A0A518H5A6_9BACT</name>
<keyword evidence="4" id="KW-1185">Reference proteome</keyword>
<protein>
    <submittedName>
        <fullName evidence="3">Bacterial regulatory protein, luxR family</fullName>
    </submittedName>
</protein>
<dbReference type="RefSeq" id="WP_231749182.1">
    <property type="nucleotide sequence ID" value="NZ_CP036426.1"/>
</dbReference>
<organism evidence="3 4">
    <name type="scientific">Tautonia plasticadhaerens</name>
    <dbReference type="NCBI Taxonomy" id="2527974"/>
    <lineage>
        <taxon>Bacteria</taxon>
        <taxon>Pseudomonadati</taxon>
        <taxon>Planctomycetota</taxon>
        <taxon>Planctomycetia</taxon>
        <taxon>Isosphaerales</taxon>
        <taxon>Isosphaeraceae</taxon>
        <taxon>Tautonia</taxon>
    </lineage>
</organism>
<evidence type="ECO:0000259" key="2">
    <source>
        <dbReference type="SMART" id="SM00421"/>
    </source>
</evidence>
<feature type="region of interest" description="Disordered" evidence="1">
    <location>
        <begin position="76"/>
        <end position="95"/>
    </location>
</feature>
<gene>
    <name evidence="3" type="ORF">ElP_39230</name>
</gene>
<dbReference type="Gene3D" id="1.10.10.10">
    <property type="entry name" value="Winged helix-like DNA-binding domain superfamily/Winged helix DNA-binding domain"/>
    <property type="match status" value="1"/>
</dbReference>
<dbReference type="InterPro" id="IPR000792">
    <property type="entry name" value="Tscrpt_reg_LuxR_C"/>
</dbReference>
<feature type="region of interest" description="Disordered" evidence="1">
    <location>
        <begin position="180"/>
        <end position="200"/>
    </location>
</feature>
<dbReference type="PRINTS" id="PR00038">
    <property type="entry name" value="HTHLUXR"/>
</dbReference>
<dbReference type="EMBL" id="CP036426">
    <property type="protein sequence ID" value="QDV36013.1"/>
    <property type="molecule type" value="Genomic_DNA"/>
</dbReference>
<dbReference type="GO" id="GO:0003677">
    <property type="term" value="F:DNA binding"/>
    <property type="evidence" value="ECO:0007669"/>
    <property type="project" value="InterPro"/>
</dbReference>
<proteinExistence type="predicted"/>
<dbReference type="SUPFAM" id="SSF46894">
    <property type="entry name" value="C-terminal effector domain of the bipartite response regulators"/>
    <property type="match status" value="1"/>
</dbReference>
<accession>A0A518H5A6</accession>
<dbReference type="InterPro" id="IPR014284">
    <property type="entry name" value="RNA_pol_sigma-70_dom"/>
</dbReference>
<evidence type="ECO:0000313" key="3">
    <source>
        <dbReference type="EMBL" id="QDV36013.1"/>
    </source>
</evidence>
<dbReference type="KEGG" id="tpla:ElP_39230"/>
<dbReference type="GO" id="GO:0006352">
    <property type="term" value="P:DNA-templated transcription initiation"/>
    <property type="evidence" value="ECO:0007669"/>
    <property type="project" value="InterPro"/>
</dbReference>
<dbReference type="InterPro" id="IPR016032">
    <property type="entry name" value="Sig_transdc_resp-reg_C-effctor"/>
</dbReference>
<dbReference type="SMART" id="SM00421">
    <property type="entry name" value="HTH_LUXR"/>
    <property type="match status" value="1"/>
</dbReference>
<evidence type="ECO:0000256" key="1">
    <source>
        <dbReference type="SAM" id="MobiDB-lite"/>
    </source>
</evidence>